<sequence>MEPGAVDMVVVEGERHTTVLLSGEMDRASCPHVRSRLRPLTGRPLVLDVSGVTFFDAEGMRTVFRCARVCEAEGAALALVGVRPYAAKVFRILGLDRDVPLCGSMEEALWCVLPRTDEEIREWLSG</sequence>
<reference evidence="3" key="1">
    <citation type="journal article" date="2019" name="Int. J. Syst. Evol. Microbiol.">
        <title>The Global Catalogue of Microorganisms (GCM) 10K type strain sequencing project: providing services to taxonomists for standard genome sequencing and annotation.</title>
        <authorList>
            <consortium name="The Broad Institute Genomics Platform"/>
            <consortium name="The Broad Institute Genome Sequencing Center for Infectious Disease"/>
            <person name="Wu L."/>
            <person name="Ma J."/>
        </authorList>
    </citation>
    <scope>NUCLEOTIDE SEQUENCE [LARGE SCALE GENOMIC DNA]</scope>
    <source>
        <strain evidence="3">JCM 31202</strain>
    </source>
</reference>
<dbReference type="Proteomes" id="UP001596972">
    <property type="component" value="Unassembled WGS sequence"/>
</dbReference>
<protein>
    <submittedName>
        <fullName evidence="2">STAS domain-containing protein</fullName>
    </submittedName>
</protein>
<dbReference type="Pfam" id="PF13466">
    <property type="entry name" value="STAS_2"/>
    <property type="match status" value="1"/>
</dbReference>
<dbReference type="PANTHER" id="PTHR33495">
    <property type="entry name" value="ANTI-SIGMA FACTOR ANTAGONIST TM_1081-RELATED-RELATED"/>
    <property type="match status" value="1"/>
</dbReference>
<feature type="domain" description="STAS" evidence="1">
    <location>
        <begin position="21"/>
        <end position="112"/>
    </location>
</feature>
<organism evidence="2 3">
    <name type="scientific">Actinomadura sediminis</name>
    <dbReference type="NCBI Taxonomy" id="1038904"/>
    <lineage>
        <taxon>Bacteria</taxon>
        <taxon>Bacillati</taxon>
        <taxon>Actinomycetota</taxon>
        <taxon>Actinomycetes</taxon>
        <taxon>Streptosporangiales</taxon>
        <taxon>Thermomonosporaceae</taxon>
        <taxon>Actinomadura</taxon>
    </lineage>
</organism>
<dbReference type="PROSITE" id="PS50801">
    <property type="entry name" value="STAS"/>
    <property type="match status" value="1"/>
</dbReference>
<evidence type="ECO:0000313" key="3">
    <source>
        <dbReference type="Proteomes" id="UP001596972"/>
    </source>
</evidence>
<dbReference type="CDD" id="cd07043">
    <property type="entry name" value="STAS_anti-anti-sigma_factors"/>
    <property type="match status" value="1"/>
</dbReference>
<dbReference type="EMBL" id="JBHTJA010000025">
    <property type="protein sequence ID" value="MFD0901724.1"/>
    <property type="molecule type" value="Genomic_DNA"/>
</dbReference>
<dbReference type="Gene3D" id="3.30.750.24">
    <property type="entry name" value="STAS domain"/>
    <property type="match status" value="1"/>
</dbReference>
<dbReference type="InterPro" id="IPR036513">
    <property type="entry name" value="STAS_dom_sf"/>
</dbReference>
<dbReference type="PANTHER" id="PTHR33495:SF2">
    <property type="entry name" value="ANTI-SIGMA FACTOR ANTAGONIST TM_1081-RELATED"/>
    <property type="match status" value="1"/>
</dbReference>
<evidence type="ECO:0000313" key="2">
    <source>
        <dbReference type="EMBL" id="MFD0901724.1"/>
    </source>
</evidence>
<gene>
    <name evidence="2" type="ORF">ACFQ11_15090</name>
</gene>
<evidence type="ECO:0000259" key="1">
    <source>
        <dbReference type="PROSITE" id="PS50801"/>
    </source>
</evidence>
<dbReference type="RefSeq" id="WP_378298934.1">
    <property type="nucleotide sequence ID" value="NZ_JBHTJA010000025.1"/>
</dbReference>
<name>A0ABW3ET12_9ACTN</name>
<comment type="caution">
    <text evidence="2">The sequence shown here is derived from an EMBL/GenBank/DDBJ whole genome shotgun (WGS) entry which is preliminary data.</text>
</comment>
<dbReference type="InterPro" id="IPR058548">
    <property type="entry name" value="MlaB-like_STAS"/>
</dbReference>
<proteinExistence type="predicted"/>
<accession>A0ABW3ET12</accession>
<dbReference type="SUPFAM" id="SSF52091">
    <property type="entry name" value="SpoIIaa-like"/>
    <property type="match status" value="1"/>
</dbReference>
<dbReference type="InterPro" id="IPR002645">
    <property type="entry name" value="STAS_dom"/>
</dbReference>
<keyword evidence="3" id="KW-1185">Reference proteome</keyword>